<dbReference type="RefSeq" id="XP_022579621.1">
    <property type="nucleotide sequence ID" value="XM_022723555.1"/>
</dbReference>
<keyword evidence="3" id="KW-1185">Reference proteome</keyword>
<feature type="compositionally biased region" description="Polar residues" evidence="1">
    <location>
        <begin position="65"/>
        <end position="83"/>
    </location>
</feature>
<name>A0A1L9SD56_9EURO</name>
<evidence type="ECO:0000256" key="1">
    <source>
        <dbReference type="SAM" id="MobiDB-lite"/>
    </source>
</evidence>
<proteinExistence type="predicted"/>
<dbReference type="VEuPathDB" id="FungiDB:ASPZODRAFT_134535"/>
<accession>A0A1L9SD56</accession>
<reference evidence="3" key="1">
    <citation type="journal article" date="2017" name="Genome Biol.">
        <title>Comparative genomics reveals high biological diversity and specific adaptations in the industrially and medically important fungal genus Aspergillus.</title>
        <authorList>
            <person name="de Vries R.P."/>
            <person name="Riley R."/>
            <person name="Wiebenga A."/>
            <person name="Aguilar-Osorio G."/>
            <person name="Amillis S."/>
            <person name="Uchima C.A."/>
            <person name="Anderluh G."/>
            <person name="Asadollahi M."/>
            <person name="Askin M."/>
            <person name="Barry K."/>
            <person name="Battaglia E."/>
            <person name="Bayram O."/>
            <person name="Benocci T."/>
            <person name="Braus-Stromeyer S.A."/>
            <person name="Caldana C."/>
            <person name="Canovas D."/>
            <person name="Cerqueira G.C."/>
            <person name="Chen F."/>
            <person name="Chen W."/>
            <person name="Choi C."/>
            <person name="Clum A."/>
            <person name="Dos Santos R.A."/>
            <person name="Damasio A.R."/>
            <person name="Diallinas G."/>
            <person name="Emri T."/>
            <person name="Fekete E."/>
            <person name="Flipphi M."/>
            <person name="Freyberg S."/>
            <person name="Gallo A."/>
            <person name="Gournas C."/>
            <person name="Habgood R."/>
            <person name="Hainaut M."/>
            <person name="Harispe M.L."/>
            <person name="Henrissat B."/>
            <person name="Hilden K.S."/>
            <person name="Hope R."/>
            <person name="Hossain A."/>
            <person name="Karabika E."/>
            <person name="Karaffa L."/>
            <person name="Karanyi Z."/>
            <person name="Krasevec N."/>
            <person name="Kuo A."/>
            <person name="Kusch H."/>
            <person name="LaButti K."/>
            <person name="Lagendijk E.L."/>
            <person name="Lapidus A."/>
            <person name="Levasseur A."/>
            <person name="Lindquist E."/>
            <person name="Lipzen A."/>
            <person name="Logrieco A.F."/>
            <person name="MacCabe A."/>
            <person name="Maekelae M.R."/>
            <person name="Malavazi I."/>
            <person name="Melin P."/>
            <person name="Meyer V."/>
            <person name="Mielnichuk N."/>
            <person name="Miskei M."/>
            <person name="Molnar A.P."/>
            <person name="Mule G."/>
            <person name="Ngan C.Y."/>
            <person name="Orejas M."/>
            <person name="Orosz E."/>
            <person name="Ouedraogo J.P."/>
            <person name="Overkamp K.M."/>
            <person name="Park H.-S."/>
            <person name="Perrone G."/>
            <person name="Piumi F."/>
            <person name="Punt P.J."/>
            <person name="Ram A.F."/>
            <person name="Ramon A."/>
            <person name="Rauscher S."/>
            <person name="Record E."/>
            <person name="Riano-Pachon D.M."/>
            <person name="Robert V."/>
            <person name="Roehrig J."/>
            <person name="Ruller R."/>
            <person name="Salamov A."/>
            <person name="Salih N.S."/>
            <person name="Samson R.A."/>
            <person name="Sandor E."/>
            <person name="Sanguinetti M."/>
            <person name="Schuetze T."/>
            <person name="Sepcic K."/>
            <person name="Shelest E."/>
            <person name="Sherlock G."/>
            <person name="Sophianopoulou V."/>
            <person name="Squina F.M."/>
            <person name="Sun H."/>
            <person name="Susca A."/>
            <person name="Todd R.B."/>
            <person name="Tsang A."/>
            <person name="Unkles S.E."/>
            <person name="van de Wiele N."/>
            <person name="van Rossen-Uffink D."/>
            <person name="Oliveira J.V."/>
            <person name="Vesth T.C."/>
            <person name="Visser J."/>
            <person name="Yu J.-H."/>
            <person name="Zhou M."/>
            <person name="Andersen M.R."/>
            <person name="Archer D.B."/>
            <person name="Baker S.E."/>
            <person name="Benoit I."/>
            <person name="Brakhage A.A."/>
            <person name="Braus G.H."/>
            <person name="Fischer R."/>
            <person name="Frisvad J.C."/>
            <person name="Goldman G.H."/>
            <person name="Houbraken J."/>
            <person name="Oakley B."/>
            <person name="Pocsi I."/>
            <person name="Scazzocchio C."/>
            <person name="Seiboth B."/>
            <person name="vanKuyk P.A."/>
            <person name="Wortman J."/>
            <person name="Dyer P.S."/>
            <person name="Grigoriev I.V."/>
        </authorList>
    </citation>
    <scope>NUCLEOTIDE SEQUENCE [LARGE SCALE GENOMIC DNA]</scope>
    <source>
        <strain evidence="3">CBS 506.65</strain>
    </source>
</reference>
<feature type="region of interest" description="Disordered" evidence="1">
    <location>
        <begin position="65"/>
        <end position="106"/>
    </location>
</feature>
<dbReference type="AlphaFoldDB" id="A0A1L9SD56"/>
<dbReference type="EMBL" id="KV878346">
    <property type="protein sequence ID" value="OJJ45111.1"/>
    <property type="molecule type" value="Genomic_DNA"/>
</dbReference>
<evidence type="ECO:0000313" key="2">
    <source>
        <dbReference type="EMBL" id="OJJ45111.1"/>
    </source>
</evidence>
<evidence type="ECO:0000313" key="3">
    <source>
        <dbReference type="Proteomes" id="UP000184188"/>
    </source>
</evidence>
<dbReference type="Proteomes" id="UP000184188">
    <property type="component" value="Unassembled WGS sequence"/>
</dbReference>
<dbReference type="GeneID" id="34610020"/>
<sequence>MAHCLANSLCCLGGTYIGVLLSYHVRTEERRPGWPTRATTAGSGYLRSIVSSGACHGLVVGTSDSTFSKSSTEGGRQLGVQSSRRPKIPALTRAKERKMPRQSQEGTHLSRGEIIVWAFSLRWARNSLCSGLRTLCSGLSY</sequence>
<organism evidence="2 3">
    <name type="scientific">Penicilliopsis zonata CBS 506.65</name>
    <dbReference type="NCBI Taxonomy" id="1073090"/>
    <lineage>
        <taxon>Eukaryota</taxon>
        <taxon>Fungi</taxon>
        <taxon>Dikarya</taxon>
        <taxon>Ascomycota</taxon>
        <taxon>Pezizomycotina</taxon>
        <taxon>Eurotiomycetes</taxon>
        <taxon>Eurotiomycetidae</taxon>
        <taxon>Eurotiales</taxon>
        <taxon>Aspergillaceae</taxon>
        <taxon>Penicilliopsis</taxon>
    </lineage>
</organism>
<gene>
    <name evidence="2" type="ORF">ASPZODRAFT_134535</name>
</gene>
<protein>
    <submittedName>
        <fullName evidence="2">Uncharacterized protein</fullName>
    </submittedName>
</protein>